<sequence>MACVLFCETWPQRVRGSQWLALKTLGVGPVEASIGADLGGSSKYSKEWRCNPSDKSKGKRVNIPVPGHGDKYSS</sequence>
<reference evidence="2 3" key="1">
    <citation type="submission" date="2018-11" db="EMBL/GenBank/DDBJ databases">
        <authorList>
            <consortium name="Pathogen Informatics"/>
        </authorList>
    </citation>
    <scope>NUCLEOTIDE SEQUENCE [LARGE SCALE GENOMIC DNA]</scope>
</reference>
<accession>A0A3P7DFZ0</accession>
<name>A0A3P7DFZ0_WUCBA</name>
<dbReference type="EMBL" id="UYWW01000519">
    <property type="protein sequence ID" value="VDM08691.1"/>
    <property type="molecule type" value="Genomic_DNA"/>
</dbReference>
<evidence type="ECO:0000313" key="3">
    <source>
        <dbReference type="Proteomes" id="UP000270924"/>
    </source>
</evidence>
<gene>
    <name evidence="2" type="ORF">WBA_LOCUS2077</name>
</gene>
<dbReference type="InParanoid" id="A0A3P7DFZ0"/>
<dbReference type="AlphaFoldDB" id="A0A3P7DFZ0"/>
<feature type="region of interest" description="Disordered" evidence="1">
    <location>
        <begin position="37"/>
        <end position="74"/>
    </location>
</feature>
<evidence type="ECO:0000313" key="2">
    <source>
        <dbReference type="EMBL" id="VDM08691.1"/>
    </source>
</evidence>
<dbReference type="OrthoDB" id="5831347at2759"/>
<organism evidence="2 3">
    <name type="scientific">Wuchereria bancrofti</name>
    <dbReference type="NCBI Taxonomy" id="6293"/>
    <lineage>
        <taxon>Eukaryota</taxon>
        <taxon>Metazoa</taxon>
        <taxon>Ecdysozoa</taxon>
        <taxon>Nematoda</taxon>
        <taxon>Chromadorea</taxon>
        <taxon>Rhabditida</taxon>
        <taxon>Spirurina</taxon>
        <taxon>Spiruromorpha</taxon>
        <taxon>Filarioidea</taxon>
        <taxon>Onchocercidae</taxon>
        <taxon>Wuchereria</taxon>
    </lineage>
</organism>
<protein>
    <submittedName>
        <fullName evidence="2">Uncharacterized protein</fullName>
    </submittedName>
</protein>
<evidence type="ECO:0000256" key="1">
    <source>
        <dbReference type="SAM" id="MobiDB-lite"/>
    </source>
</evidence>
<dbReference type="Proteomes" id="UP000270924">
    <property type="component" value="Unassembled WGS sequence"/>
</dbReference>
<feature type="compositionally biased region" description="Basic and acidic residues" evidence="1">
    <location>
        <begin position="44"/>
        <end position="56"/>
    </location>
</feature>
<keyword evidence="3" id="KW-1185">Reference proteome</keyword>
<proteinExistence type="predicted"/>